<proteinExistence type="predicted"/>
<sequence>PPAKLTKKQKAALKPKAKPSRSKDAKASAEAKSQRLKERERLEREREEDEEPPVTIKQTYVTKRQGPIARLVSKGLHPSKCSDEYRDALIHALLNVDTAPKGLRNLGNTCFMNGALQCLSHLTGVRQCLADALKRGVPGPAVRGTLQAQWIEFLAGMTSAGEAGVDTSPDIKAMYRKATSRLPFFGDYAQHDAHAFTTMLIDALDEDTKKVTGKEGEVNGGPALPHSNAFKWKCVQCTTCLVCGTDYYSRQPCSGLSLEMKSTVPADLAGALTGDLGKRASKRLRSWLLPTGDDAESEAESESESVSTDEDDVPPVTVKGRRLGGVAQSRSRSFFRNSKSKAPRSLELLLAHSMLPTIVSKGYK</sequence>
<evidence type="ECO:0000256" key="1">
    <source>
        <dbReference type="SAM" id="MobiDB-lite"/>
    </source>
</evidence>
<dbReference type="PROSITE" id="PS50235">
    <property type="entry name" value="USP_3"/>
    <property type="match status" value="1"/>
</dbReference>
<dbReference type="Proteomes" id="UP000265618">
    <property type="component" value="Unassembled WGS sequence"/>
</dbReference>
<feature type="compositionally biased region" description="Acidic residues" evidence="1">
    <location>
        <begin position="293"/>
        <end position="313"/>
    </location>
</feature>
<dbReference type="InterPro" id="IPR001394">
    <property type="entry name" value="Peptidase_C19_UCH"/>
</dbReference>
<dbReference type="AlphaFoldDB" id="A0A9K3D3A3"/>
<gene>
    <name evidence="3" type="ORF">KIPB_009198</name>
</gene>
<dbReference type="GO" id="GO:0004843">
    <property type="term" value="F:cysteine-type deubiquitinase activity"/>
    <property type="evidence" value="ECO:0007669"/>
    <property type="project" value="InterPro"/>
</dbReference>
<organism evidence="3 4">
    <name type="scientific">Kipferlia bialata</name>
    <dbReference type="NCBI Taxonomy" id="797122"/>
    <lineage>
        <taxon>Eukaryota</taxon>
        <taxon>Metamonada</taxon>
        <taxon>Carpediemonas-like organisms</taxon>
        <taxon>Kipferlia</taxon>
    </lineage>
</organism>
<feature type="region of interest" description="Disordered" evidence="1">
    <location>
        <begin position="289"/>
        <end position="341"/>
    </location>
</feature>
<reference evidence="3 4" key="1">
    <citation type="journal article" date="2018" name="PLoS ONE">
        <title>The draft genome of Kipferlia bialata reveals reductive genome evolution in fornicate parasites.</title>
        <authorList>
            <person name="Tanifuji G."/>
            <person name="Takabayashi S."/>
            <person name="Kume K."/>
            <person name="Takagi M."/>
            <person name="Nakayama T."/>
            <person name="Kamikawa R."/>
            <person name="Inagaki Y."/>
            <person name="Hashimoto T."/>
        </authorList>
    </citation>
    <scope>NUCLEOTIDE SEQUENCE [LARGE SCALE GENOMIC DNA]</scope>
    <source>
        <strain evidence="3">NY0173</strain>
    </source>
</reference>
<dbReference type="GO" id="GO:0016579">
    <property type="term" value="P:protein deubiquitination"/>
    <property type="evidence" value="ECO:0007669"/>
    <property type="project" value="InterPro"/>
</dbReference>
<feature type="region of interest" description="Disordered" evidence="1">
    <location>
        <begin position="1"/>
        <end position="56"/>
    </location>
</feature>
<accession>A0A9K3D3A3</accession>
<dbReference type="PANTHER" id="PTHR21646">
    <property type="entry name" value="UBIQUITIN CARBOXYL-TERMINAL HYDROLASE"/>
    <property type="match status" value="1"/>
</dbReference>
<dbReference type="CDD" id="cd02257">
    <property type="entry name" value="Peptidase_C19"/>
    <property type="match status" value="1"/>
</dbReference>
<dbReference type="Gene3D" id="3.90.70.10">
    <property type="entry name" value="Cysteine proteinases"/>
    <property type="match status" value="1"/>
</dbReference>
<feature type="non-terminal residue" evidence="3">
    <location>
        <position position="364"/>
    </location>
</feature>
<evidence type="ECO:0000313" key="3">
    <source>
        <dbReference type="EMBL" id="GIQ87202.1"/>
    </source>
</evidence>
<feature type="compositionally biased region" description="Basic and acidic residues" evidence="1">
    <location>
        <begin position="21"/>
        <end position="45"/>
    </location>
</feature>
<dbReference type="OrthoDB" id="265776at2759"/>
<comment type="caution">
    <text evidence="3">The sequence shown here is derived from an EMBL/GenBank/DDBJ whole genome shotgun (WGS) entry which is preliminary data.</text>
</comment>
<dbReference type="InterPro" id="IPR028889">
    <property type="entry name" value="USP"/>
</dbReference>
<evidence type="ECO:0000259" key="2">
    <source>
        <dbReference type="PROSITE" id="PS50235"/>
    </source>
</evidence>
<keyword evidence="4" id="KW-1185">Reference proteome</keyword>
<feature type="compositionally biased region" description="Basic residues" evidence="1">
    <location>
        <begin position="1"/>
        <end position="20"/>
    </location>
</feature>
<feature type="domain" description="USP" evidence="2">
    <location>
        <begin position="101"/>
        <end position="364"/>
    </location>
</feature>
<name>A0A9K3D3A3_9EUKA</name>
<dbReference type="SUPFAM" id="SSF54001">
    <property type="entry name" value="Cysteine proteinases"/>
    <property type="match status" value="1"/>
</dbReference>
<dbReference type="InterPro" id="IPR050185">
    <property type="entry name" value="Ub_carboxyl-term_hydrolase"/>
</dbReference>
<dbReference type="Pfam" id="PF00443">
    <property type="entry name" value="UCH"/>
    <property type="match status" value="1"/>
</dbReference>
<dbReference type="EMBL" id="BDIP01003051">
    <property type="protein sequence ID" value="GIQ87202.1"/>
    <property type="molecule type" value="Genomic_DNA"/>
</dbReference>
<dbReference type="InterPro" id="IPR038765">
    <property type="entry name" value="Papain-like_cys_pep_sf"/>
</dbReference>
<evidence type="ECO:0000313" key="4">
    <source>
        <dbReference type="Proteomes" id="UP000265618"/>
    </source>
</evidence>
<protein>
    <recommendedName>
        <fullName evidence="2">USP domain-containing protein</fullName>
    </recommendedName>
</protein>